<name>A0A6A4V8T8_AMPAM</name>
<dbReference type="PROSITE" id="PS50948">
    <property type="entry name" value="PAN"/>
    <property type="match status" value="1"/>
</dbReference>
<comment type="caution">
    <text evidence="2">The sequence shown here is derived from an EMBL/GenBank/DDBJ whole genome shotgun (WGS) entry which is preliminary data.</text>
</comment>
<accession>A0A6A4V8T8</accession>
<dbReference type="EMBL" id="VIIS01001977">
    <property type="protein sequence ID" value="KAF0290155.1"/>
    <property type="molecule type" value="Genomic_DNA"/>
</dbReference>
<gene>
    <name evidence="2" type="ORF">FJT64_011625</name>
</gene>
<dbReference type="Pfam" id="PF00024">
    <property type="entry name" value="PAN_1"/>
    <property type="match status" value="1"/>
</dbReference>
<keyword evidence="3" id="KW-1185">Reference proteome</keyword>
<reference evidence="2 3" key="1">
    <citation type="submission" date="2019-07" db="EMBL/GenBank/DDBJ databases">
        <title>Draft genome assembly of a fouling barnacle, Amphibalanus amphitrite (Darwin, 1854): The first reference genome for Thecostraca.</title>
        <authorList>
            <person name="Kim W."/>
        </authorList>
    </citation>
    <scope>NUCLEOTIDE SEQUENCE [LARGE SCALE GENOMIC DNA]</scope>
    <source>
        <strain evidence="2">SNU_AA5</strain>
        <tissue evidence="2">Soma without cirri and trophi</tissue>
    </source>
</reference>
<proteinExistence type="predicted"/>
<dbReference type="Gene3D" id="3.50.4.10">
    <property type="entry name" value="Hepatocyte Growth Factor"/>
    <property type="match status" value="1"/>
</dbReference>
<dbReference type="CDD" id="cd01099">
    <property type="entry name" value="PAN_AP_HGF"/>
    <property type="match status" value="1"/>
</dbReference>
<organism evidence="2 3">
    <name type="scientific">Amphibalanus amphitrite</name>
    <name type="common">Striped barnacle</name>
    <name type="synonym">Balanus amphitrite</name>
    <dbReference type="NCBI Taxonomy" id="1232801"/>
    <lineage>
        <taxon>Eukaryota</taxon>
        <taxon>Metazoa</taxon>
        <taxon>Ecdysozoa</taxon>
        <taxon>Arthropoda</taxon>
        <taxon>Crustacea</taxon>
        <taxon>Multicrustacea</taxon>
        <taxon>Cirripedia</taxon>
        <taxon>Thoracica</taxon>
        <taxon>Thoracicalcarea</taxon>
        <taxon>Balanomorpha</taxon>
        <taxon>Balanoidea</taxon>
        <taxon>Balanidae</taxon>
        <taxon>Amphibalaninae</taxon>
        <taxon>Amphibalanus</taxon>
    </lineage>
</organism>
<dbReference type="InterPro" id="IPR052774">
    <property type="entry name" value="Celegans_DevNeuronal_Protein"/>
</dbReference>
<sequence>MHSLQDKVCNRPWTFERVPNKMLQGLDNALIFTSTKEACLAACLNEERFVCRSAEYNYVTLQCHLSEHDRRTADQTANIVDVQGVDYFENLCLNGTSEQGRGRGRRDVLSHGGQFSYTGGRLG</sequence>
<evidence type="ECO:0000313" key="3">
    <source>
        <dbReference type="Proteomes" id="UP000440578"/>
    </source>
</evidence>
<evidence type="ECO:0000259" key="1">
    <source>
        <dbReference type="PROSITE" id="PS50948"/>
    </source>
</evidence>
<dbReference type="AlphaFoldDB" id="A0A6A4V8T8"/>
<dbReference type="OrthoDB" id="5775605at2759"/>
<feature type="domain" description="Apple" evidence="1">
    <location>
        <begin position="9"/>
        <end position="92"/>
    </location>
</feature>
<dbReference type="PANTHER" id="PTHR47327:SF1">
    <property type="entry name" value="RE15579P"/>
    <property type="match status" value="1"/>
</dbReference>
<dbReference type="InterPro" id="IPR003609">
    <property type="entry name" value="Pan_app"/>
</dbReference>
<dbReference type="SMART" id="SM00473">
    <property type="entry name" value="PAN_AP"/>
    <property type="match status" value="1"/>
</dbReference>
<dbReference type="PANTHER" id="PTHR47327">
    <property type="entry name" value="FI18240P1-RELATED"/>
    <property type="match status" value="1"/>
</dbReference>
<dbReference type="GO" id="GO:0009653">
    <property type="term" value="P:anatomical structure morphogenesis"/>
    <property type="evidence" value="ECO:0007669"/>
    <property type="project" value="TreeGrafter"/>
</dbReference>
<protein>
    <recommendedName>
        <fullName evidence="1">Apple domain-containing protein</fullName>
    </recommendedName>
</protein>
<dbReference type="Proteomes" id="UP000440578">
    <property type="component" value="Unassembled WGS sequence"/>
</dbReference>
<dbReference type="SUPFAM" id="SSF57414">
    <property type="entry name" value="Hairpin loop containing domain-like"/>
    <property type="match status" value="1"/>
</dbReference>
<evidence type="ECO:0000313" key="2">
    <source>
        <dbReference type="EMBL" id="KAF0290155.1"/>
    </source>
</evidence>